<evidence type="ECO:0000256" key="3">
    <source>
        <dbReference type="ARBA" id="ARBA00022781"/>
    </source>
</evidence>
<dbReference type="InterPro" id="IPR016727">
    <property type="entry name" value="ATPase_V0-cplx_dsu"/>
</dbReference>
<dbReference type="SUPFAM" id="SSF101744">
    <property type="entry name" value="Rof/RNase P subunit-like"/>
    <property type="match status" value="1"/>
</dbReference>
<evidence type="ECO:0000256" key="5">
    <source>
        <dbReference type="SAM" id="MobiDB-lite"/>
    </source>
</evidence>
<dbReference type="Gene3D" id="1.10.132.50">
    <property type="entry name" value="ATP synthase (C/AC39) subunit, domain 3"/>
    <property type="match status" value="1"/>
</dbReference>
<accession>A0ABN7W615</accession>
<name>A0ABN7W615_GIGMA</name>
<sequence length="603" mass="69339">MEALYFNVSDGYLEGIVRGYKSAILNTTHYLNLTQCETLDDLKLQLSATDYGNFLANEPSPIAASTIHEKATQKLVDEFKYVRNNAMAPLSQFLDYLTYAYMIDNVILLITGTLHERDTNELLERCHPLGVFDTMPALCVATNVTELYETVMVETPLAPYFQKISVNDIDELNIEIIRNTLYKAYLEDFYDYCKRIGGVTGELMSEILEFEADRRTINITINSFDTELSRDDRAKLFPNLGKLYPEGHMKLARADCLDHVKAVVEVWVEYRPFFDTTLNSFGGAATSEAKTLDDRFFEYEVHLNKLTFQQQFHYAIFYAFLKLKEQEIRNILWIAEYFPNKFGIIFFTGLLIYIIMSNIYSQLPKYVTNSSEAKKERQPPVSETTKKFVPDFVTGTLEETVKDSAKVYASKLKDKVLLLDNPLKTSNEKKKRKHSKKKVRSMSAKEKRETKIYEIPNECHRYELFIPLNELWLQYIDELYGTSSPAVFAQKLLKADFHGAILTGNSVNSCILITQISNPILIIPVSRSRCASYIGVTGINIHETENVFKLITKDNVLKVIPKGHSVFTFLLRDHMFTLYGDQFRFRSAARAAKKFKNKPTIDL</sequence>
<proteinExistence type="inferred from homology"/>
<dbReference type="SMART" id="SM00538">
    <property type="entry name" value="POP4"/>
    <property type="match status" value="1"/>
</dbReference>
<evidence type="ECO:0000313" key="7">
    <source>
        <dbReference type="Proteomes" id="UP000789901"/>
    </source>
</evidence>
<dbReference type="InterPro" id="IPR036079">
    <property type="entry name" value="ATPase_csu/dsu_sf"/>
</dbReference>
<feature type="compositionally biased region" description="Basic residues" evidence="5">
    <location>
        <begin position="429"/>
        <end position="440"/>
    </location>
</feature>
<evidence type="ECO:0000256" key="1">
    <source>
        <dbReference type="ARBA" id="ARBA00006709"/>
    </source>
</evidence>
<keyword evidence="4" id="KW-0406">Ion transport</keyword>
<dbReference type="Gene3D" id="2.30.30.210">
    <property type="entry name" value="Ribonuclease P/MRP, subunit p29"/>
    <property type="match status" value="1"/>
</dbReference>
<dbReference type="Pfam" id="PF01868">
    <property type="entry name" value="RNase_P-MRP_p29"/>
    <property type="match status" value="1"/>
</dbReference>
<dbReference type="Pfam" id="PF01992">
    <property type="entry name" value="vATP-synt_AC39"/>
    <property type="match status" value="1"/>
</dbReference>
<dbReference type="InterPro" id="IPR036980">
    <property type="entry name" value="RNase_P/MRP_Rpp29_sf"/>
</dbReference>
<comment type="caution">
    <text evidence="6">The sequence shown here is derived from an EMBL/GenBank/DDBJ whole genome shotgun (WGS) entry which is preliminary data.</text>
</comment>
<keyword evidence="7" id="KW-1185">Reference proteome</keyword>
<dbReference type="Proteomes" id="UP000789901">
    <property type="component" value="Unassembled WGS sequence"/>
</dbReference>
<dbReference type="SUPFAM" id="SSF103486">
    <property type="entry name" value="V-type ATP synthase subunit C"/>
    <property type="match status" value="1"/>
</dbReference>
<dbReference type="InterPro" id="IPR035067">
    <property type="entry name" value="V-type_ATPase_csu/dsu"/>
</dbReference>
<evidence type="ECO:0000313" key="6">
    <source>
        <dbReference type="EMBL" id="CAG8817679.1"/>
    </source>
</evidence>
<organism evidence="6 7">
    <name type="scientific">Gigaspora margarita</name>
    <dbReference type="NCBI Taxonomy" id="4874"/>
    <lineage>
        <taxon>Eukaryota</taxon>
        <taxon>Fungi</taxon>
        <taxon>Fungi incertae sedis</taxon>
        <taxon>Mucoromycota</taxon>
        <taxon>Glomeromycotina</taxon>
        <taxon>Glomeromycetes</taxon>
        <taxon>Diversisporales</taxon>
        <taxon>Gigasporaceae</taxon>
        <taxon>Gigaspora</taxon>
    </lineage>
</organism>
<keyword evidence="3" id="KW-0375">Hydrogen ion transport</keyword>
<dbReference type="InterPro" id="IPR044911">
    <property type="entry name" value="V-type_ATPase_csu/dsu_dom_3"/>
</dbReference>
<gene>
    <name evidence="6" type="ORF">GMARGA_LOCUS26866</name>
</gene>
<keyword evidence="2" id="KW-0813">Transport</keyword>
<evidence type="ECO:0000256" key="4">
    <source>
        <dbReference type="ARBA" id="ARBA00023065"/>
    </source>
</evidence>
<dbReference type="Gene3D" id="1.20.1690.10">
    <property type="entry name" value="V-type ATP synthase subunit C domain"/>
    <property type="match status" value="2"/>
</dbReference>
<feature type="non-terminal residue" evidence="6">
    <location>
        <position position="1"/>
    </location>
</feature>
<evidence type="ECO:0000256" key="2">
    <source>
        <dbReference type="ARBA" id="ARBA00022448"/>
    </source>
</evidence>
<feature type="region of interest" description="Disordered" evidence="5">
    <location>
        <begin position="426"/>
        <end position="445"/>
    </location>
</feature>
<dbReference type="InterPro" id="IPR002730">
    <property type="entry name" value="Rpp29/RNP1"/>
</dbReference>
<dbReference type="InterPro" id="IPR002843">
    <property type="entry name" value="ATPase_V0-cplx_csu/dsu"/>
</dbReference>
<reference evidence="6 7" key="1">
    <citation type="submission" date="2021-06" db="EMBL/GenBank/DDBJ databases">
        <authorList>
            <person name="Kallberg Y."/>
            <person name="Tangrot J."/>
            <person name="Rosling A."/>
        </authorList>
    </citation>
    <scope>NUCLEOTIDE SEQUENCE [LARGE SCALE GENOMIC DNA]</scope>
    <source>
        <strain evidence="6 7">120-4 pot B 10/14</strain>
    </source>
</reference>
<protein>
    <submittedName>
        <fullName evidence="6">15979_t:CDS:1</fullName>
    </submittedName>
</protein>
<dbReference type="InterPro" id="IPR023534">
    <property type="entry name" value="Rof/RNase_P-like"/>
</dbReference>
<dbReference type="EMBL" id="CAJVQB010031973">
    <property type="protein sequence ID" value="CAG8817679.1"/>
    <property type="molecule type" value="Genomic_DNA"/>
</dbReference>
<comment type="similarity">
    <text evidence="1">Belongs to the V-ATPase V0D/AC39 subunit family.</text>
</comment>
<dbReference type="PANTHER" id="PTHR11028">
    <property type="entry name" value="VACUOLAR ATP SYNTHASE SUBUNIT AC39"/>
    <property type="match status" value="1"/>
</dbReference>